<evidence type="ECO:0000259" key="7">
    <source>
        <dbReference type="Pfam" id="PF07810"/>
    </source>
</evidence>
<feature type="transmembrane region" description="Helical" evidence="6">
    <location>
        <begin position="467"/>
        <end position="484"/>
    </location>
</feature>
<dbReference type="PANTHER" id="PTHR23302:SF5">
    <property type="entry name" value="TRANSMEMBRANE CHANNEL-LIKE PROTEIN 5"/>
    <property type="match status" value="1"/>
</dbReference>
<reference evidence="8" key="2">
    <citation type="submission" date="2025-08" db="UniProtKB">
        <authorList>
            <consortium name="Ensembl"/>
        </authorList>
    </citation>
    <scope>IDENTIFICATION</scope>
</reference>
<evidence type="ECO:0000256" key="4">
    <source>
        <dbReference type="ARBA" id="ARBA00022989"/>
    </source>
</evidence>
<dbReference type="PANTHER" id="PTHR23302">
    <property type="entry name" value="TRANSMEMBRANE CHANNEL-RELATED"/>
    <property type="match status" value="1"/>
</dbReference>
<dbReference type="InterPro" id="IPR012496">
    <property type="entry name" value="TMC_dom"/>
</dbReference>
<dbReference type="Proteomes" id="UP000694412">
    <property type="component" value="Chromosome 14"/>
</dbReference>
<reference evidence="8" key="3">
    <citation type="submission" date="2025-09" db="UniProtKB">
        <authorList>
            <consortium name="Ensembl"/>
        </authorList>
    </citation>
    <scope>IDENTIFICATION</scope>
</reference>
<dbReference type="Ensembl" id="ENSCJPT00005026354.1">
    <property type="protein sequence ID" value="ENSCJPP00005018998.1"/>
    <property type="gene ID" value="ENSCJPG00005015444.1"/>
</dbReference>
<evidence type="ECO:0000256" key="1">
    <source>
        <dbReference type="ARBA" id="ARBA00004141"/>
    </source>
</evidence>
<comment type="caution">
    <text evidence="6">Lacks conserved residue(s) required for the propagation of feature annotation.</text>
</comment>
<keyword evidence="3 6" id="KW-0812">Transmembrane</keyword>
<dbReference type="InterPro" id="IPR038900">
    <property type="entry name" value="TMC"/>
</dbReference>
<dbReference type="AlphaFoldDB" id="A0A8C2TU81"/>
<proteinExistence type="inferred from homology"/>
<organism evidence="8 9">
    <name type="scientific">Coturnix japonica</name>
    <name type="common">Japanese quail</name>
    <name type="synonym">Coturnix coturnix japonica</name>
    <dbReference type="NCBI Taxonomy" id="93934"/>
    <lineage>
        <taxon>Eukaryota</taxon>
        <taxon>Metazoa</taxon>
        <taxon>Chordata</taxon>
        <taxon>Craniata</taxon>
        <taxon>Vertebrata</taxon>
        <taxon>Euteleostomi</taxon>
        <taxon>Archelosauria</taxon>
        <taxon>Archosauria</taxon>
        <taxon>Dinosauria</taxon>
        <taxon>Saurischia</taxon>
        <taxon>Theropoda</taxon>
        <taxon>Coelurosauria</taxon>
        <taxon>Aves</taxon>
        <taxon>Neognathae</taxon>
        <taxon>Galloanserae</taxon>
        <taxon>Galliformes</taxon>
        <taxon>Phasianidae</taxon>
        <taxon>Perdicinae</taxon>
        <taxon>Coturnix</taxon>
    </lineage>
</organism>
<evidence type="ECO:0000256" key="5">
    <source>
        <dbReference type="ARBA" id="ARBA00023136"/>
    </source>
</evidence>
<evidence type="ECO:0000313" key="9">
    <source>
        <dbReference type="Proteomes" id="UP000694412"/>
    </source>
</evidence>
<keyword evidence="4 6" id="KW-1133">Transmembrane helix</keyword>
<sequence length="555" mass="64090">MSKRERIKAIQKMPETMKRKREIRNSLSEYFYRLSFWHKTLKIIGGEFGTSVLSYFIFLKWLLNFNIFSFLINFGFITIPQFVTAEPNNLSFTGLELLTGAGYFQQTVLYYGFYTNATIRKVKNGASYNMQLAYIFTVGIYFVICLLILLFSMAKSFSRNFINPQTYSGNASKLLCTWDFNITNEKAVKLKQKNLSTQIKVENTGDSRRCKGTESACWSHSAKACALISFWHSDSSMIVRFPINLSLPGFGSWHTVPKHSGLLDLHHFSLPDVHAFVFSFHPLKCWETLIGQDIYRLVLVDFIFCLLGSFFGEFLRRIIGTTVCLSLGVPEFDIGRSVLDLIYAQTLTWIGILFSPLLPGIQMMSFFIVFYVKKVSLMRNCQPPRKAWRAAQMTTFFMFLLFFPSLSGVLSVIAVTVWRLKPSEGCGPFRGLPSIYAAISEWVKILENYVDSKWVAWIYNNLITSELFFFILSVVILVITYLYWQIIKGRRTMAKLLREQIINGAKDKMFLLEKLRMLQRIENPFTPRRQDQQVSPVAQIPLFQSCVHYSCVGFF</sequence>
<evidence type="ECO:0000313" key="8">
    <source>
        <dbReference type="Ensembl" id="ENSCJPP00005018998.1"/>
    </source>
</evidence>
<keyword evidence="5 6" id="KW-0472">Membrane</keyword>
<dbReference type="GeneTree" id="ENSGT01050000244894"/>
<comment type="subcellular location">
    <subcellularLocation>
        <location evidence="1 6">Membrane</location>
        <topology evidence="1 6">Multi-pass membrane protein</topology>
    </subcellularLocation>
</comment>
<feature type="transmembrane region" description="Helical" evidence="6">
    <location>
        <begin position="132"/>
        <end position="151"/>
    </location>
</feature>
<reference evidence="8" key="1">
    <citation type="submission" date="2015-11" db="EMBL/GenBank/DDBJ databases">
        <authorList>
            <consortium name="International Coturnix japonica Genome Analysis Consortium"/>
            <person name="Warren W."/>
            <person name="Burt D.W."/>
            <person name="Antin P.B."/>
            <person name="Lanford R."/>
            <person name="Gros J."/>
            <person name="Wilson R.K."/>
        </authorList>
    </citation>
    <scope>NUCLEOTIDE SEQUENCE [LARGE SCALE GENOMIC DNA]</scope>
</reference>
<feature type="transmembrane region" description="Helical" evidence="6">
    <location>
        <begin position="347"/>
        <end position="372"/>
    </location>
</feature>
<protein>
    <recommendedName>
        <fullName evidence="6">Transmembrane channel-like protein</fullName>
    </recommendedName>
</protein>
<keyword evidence="9" id="KW-1185">Reference proteome</keyword>
<evidence type="ECO:0000256" key="6">
    <source>
        <dbReference type="RuleBase" id="RU310713"/>
    </source>
</evidence>
<name>A0A8C2TU81_COTJA</name>
<dbReference type="GO" id="GO:0008381">
    <property type="term" value="F:mechanosensitive monoatomic ion channel activity"/>
    <property type="evidence" value="ECO:0007669"/>
    <property type="project" value="TreeGrafter"/>
</dbReference>
<feature type="domain" description="TMC" evidence="7">
    <location>
        <begin position="285"/>
        <end position="391"/>
    </location>
</feature>
<evidence type="ECO:0000256" key="2">
    <source>
        <dbReference type="ARBA" id="ARBA00006510"/>
    </source>
</evidence>
<dbReference type="Pfam" id="PF07810">
    <property type="entry name" value="TMC"/>
    <property type="match status" value="1"/>
</dbReference>
<dbReference type="GO" id="GO:0005886">
    <property type="term" value="C:plasma membrane"/>
    <property type="evidence" value="ECO:0007669"/>
    <property type="project" value="InterPro"/>
</dbReference>
<feature type="transmembrane region" description="Helical" evidence="6">
    <location>
        <begin position="61"/>
        <end position="83"/>
    </location>
</feature>
<feature type="transmembrane region" description="Helical" evidence="6">
    <location>
        <begin position="393"/>
        <end position="418"/>
    </location>
</feature>
<accession>A0A8C2TU81</accession>
<comment type="similarity">
    <text evidence="2 6">Belongs to the TMC family.</text>
</comment>
<evidence type="ECO:0000256" key="3">
    <source>
        <dbReference type="ARBA" id="ARBA00022692"/>
    </source>
</evidence>
<gene>
    <name evidence="8" type="primary">TMC5</name>
</gene>